<sequence length="306" mass="30532">MSILLVVAGFVGLLVGGELLVRGAVAVAERLRVSPIVIGVTLVGFGTSVPELLTSVQAARAGSAGIAVGNVVGSNIANILLILGMAAAIRPIAVGGAAFRRDGTVLALATLLCLAIVLSGSLGRVSGLILLAGLAGYVAYAIRTGAAVETEPSPTLPRMPVAVVTFVGGLLITLLAARALVTGAVSIAADWGISETIIGLTIVAIGTSMPELVTSVVAARRGQADLAFGNIVGSNIFNILGILGITAAVSPLQVPSAIAGLDIWVMLAATLALVIAAITGWRISRGEGAVFVAAYAAYLGWLVLGT</sequence>
<evidence type="ECO:0000256" key="2">
    <source>
        <dbReference type="ARBA" id="ARBA00022692"/>
    </source>
</evidence>
<evidence type="ECO:0000256" key="5">
    <source>
        <dbReference type="SAM" id="Phobius"/>
    </source>
</evidence>
<feature type="domain" description="Sodium/calcium exchanger membrane region" evidence="6">
    <location>
        <begin position="162"/>
        <end position="302"/>
    </location>
</feature>
<keyword evidence="4 5" id="KW-0472">Membrane</keyword>
<keyword evidence="3 5" id="KW-1133">Transmembrane helix</keyword>
<dbReference type="Gene3D" id="1.20.1420.30">
    <property type="entry name" value="NCX, central ion-binding region"/>
    <property type="match status" value="1"/>
</dbReference>
<organism evidence="7 8">
    <name type="scientific">Jannaschia seosinensis</name>
    <dbReference type="NCBI Taxonomy" id="313367"/>
    <lineage>
        <taxon>Bacteria</taxon>
        <taxon>Pseudomonadati</taxon>
        <taxon>Pseudomonadota</taxon>
        <taxon>Alphaproteobacteria</taxon>
        <taxon>Rhodobacterales</taxon>
        <taxon>Roseobacteraceae</taxon>
        <taxon>Jannaschia</taxon>
    </lineage>
</organism>
<comment type="subcellular location">
    <subcellularLocation>
        <location evidence="1">Membrane</location>
        <topology evidence="1">Multi-pass membrane protein</topology>
    </subcellularLocation>
</comment>
<feature type="transmembrane region" description="Helical" evidence="5">
    <location>
        <begin position="109"/>
        <end position="140"/>
    </location>
</feature>
<dbReference type="Gene3D" id="6.10.280.80">
    <property type="entry name" value="NCX, peripheral helical region"/>
    <property type="match status" value="1"/>
</dbReference>
<evidence type="ECO:0000313" key="8">
    <source>
        <dbReference type="Proteomes" id="UP000049455"/>
    </source>
</evidence>
<feature type="transmembrane region" description="Helical" evidence="5">
    <location>
        <begin position="33"/>
        <end position="53"/>
    </location>
</feature>
<dbReference type="GO" id="GO:0006874">
    <property type="term" value="P:intracellular calcium ion homeostasis"/>
    <property type="evidence" value="ECO:0007669"/>
    <property type="project" value="TreeGrafter"/>
</dbReference>
<feature type="domain" description="Sodium/calcium exchanger membrane region" evidence="6">
    <location>
        <begin position="2"/>
        <end position="142"/>
    </location>
</feature>
<keyword evidence="8" id="KW-1185">Reference proteome</keyword>
<accession>A0A0M7BCY2</accession>
<dbReference type="AlphaFoldDB" id="A0A0M7BCY2"/>
<dbReference type="InterPro" id="IPR004837">
    <property type="entry name" value="NaCa_Exmemb"/>
</dbReference>
<evidence type="ECO:0000256" key="4">
    <source>
        <dbReference type="ARBA" id="ARBA00023136"/>
    </source>
</evidence>
<dbReference type="Proteomes" id="UP000049455">
    <property type="component" value="Unassembled WGS sequence"/>
</dbReference>
<feature type="transmembrane region" description="Helical" evidence="5">
    <location>
        <begin position="161"/>
        <end position="185"/>
    </location>
</feature>
<name>A0A0M7BCY2_9RHOB</name>
<reference evidence="7 8" key="1">
    <citation type="submission" date="2015-09" db="EMBL/GenBank/DDBJ databases">
        <authorList>
            <person name="Jackson K.R."/>
            <person name="Lunt B.L."/>
            <person name="Fisher J.N.B."/>
            <person name="Gardner A.V."/>
            <person name="Bailey M.E."/>
            <person name="Deus L.M."/>
            <person name="Earl A.S."/>
            <person name="Gibby P.D."/>
            <person name="Hartmann K.A."/>
            <person name="Liu J.E."/>
            <person name="Manci A.M."/>
            <person name="Nielsen D.A."/>
            <person name="Solomon M.B."/>
            <person name="Breakwell D.P."/>
            <person name="Burnett S.H."/>
            <person name="Grose J.H."/>
        </authorList>
    </citation>
    <scope>NUCLEOTIDE SEQUENCE [LARGE SCALE GENOMIC DNA]</scope>
    <source>
        <strain evidence="7 8">CECT 7799</strain>
    </source>
</reference>
<feature type="transmembrane region" description="Helical" evidence="5">
    <location>
        <begin position="261"/>
        <end position="281"/>
    </location>
</feature>
<dbReference type="GO" id="GO:0005886">
    <property type="term" value="C:plasma membrane"/>
    <property type="evidence" value="ECO:0007669"/>
    <property type="project" value="TreeGrafter"/>
</dbReference>
<proteinExistence type="predicted"/>
<feature type="transmembrane region" description="Helical" evidence="5">
    <location>
        <begin position="197"/>
        <end position="219"/>
    </location>
</feature>
<dbReference type="EMBL" id="CYPR01000162">
    <property type="protein sequence ID" value="CUH39763.1"/>
    <property type="molecule type" value="Genomic_DNA"/>
</dbReference>
<dbReference type="PANTHER" id="PTHR10846:SF8">
    <property type="entry name" value="INNER MEMBRANE PROTEIN YRBG"/>
    <property type="match status" value="1"/>
</dbReference>
<dbReference type="OrthoDB" id="9794225at2"/>
<dbReference type="InterPro" id="IPR044880">
    <property type="entry name" value="NCX_ion-bd_dom_sf"/>
</dbReference>
<feature type="transmembrane region" description="Helical" evidence="5">
    <location>
        <begin position="226"/>
        <end position="249"/>
    </location>
</feature>
<gene>
    <name evidence="7" type="primary">yrbG_3</name>
    <name evidence="7" type="ORF">JSE7799_02491</name>
</gene>
<dbReference type="GO" id="GO:0008273">
    <property type="term" value="F:calcium, potassium:sodium antiporter activity"/>
    <property type="evidence" value="ECO:0007669"/>
    <property type="project" value="TreeGrafter"/>
</dbReference>
<protein>
    <submittedName>
        <fullName evidence="7">Inner membrane protein YrbG</fullName>
    </submittedName>
</protein>
<dbReference type="Pfam" id="PF01699">
    <property type="entry name" value="Na_Ca_ex"/>
    <property type="match status" value="2"/>
</dbReference>
<dbReference type="GO" id="GO:0005262">
    <property type="term" value="F:calcium channel activity"/>
    <property type="evidence" value="ECO:0007669"/>
    <property type="project" value="TreeGrafter"/>
</dbReference>
<feature type="transmembrane region" description="Helical" evidence="5">
    <location>
        <begin position="65"/>
        <end position="89"/>
    </location>
</feature>
<feature type="transmembrane region" description="Helical" evidence="5">
    <location>
        <begin position="288"/>
        <end position="304"/>
    </location>
</feature>
<dbReference type="RefSeq" id="WP_055663912.1">
    <property type="nucleotide sequence ID" value="NZ_CYPR01000162.1"/>
</dbReference>
<dbReference type="NCBIfam" id="TIGR00367">
    <property type="entry name" value="calcium/sodium antiporter"/>
    <property type="match status" value="1"/>
</dbReference>
<dbReference type="PANTHER" id="PTHR10846">
    <property type="entry name" value="SODIUM/POTASSIUM/CALCIUM EXCHANGER"/>
    <property type="match status" value="1"/>
</dbReference>
<evidence type="ECO:0000259" key="6">
    <source>
        <dbReference type="Pfam" id="PF01699"/>
    </source>
</evidence>
<evidence type="ECO:0000313" key="7">
    <source>
        <dbReference type="EMBL" id="CUH39763.1"/>
    </source>
</evidence>
<dbReference type="STRING" id="313367.JSE7799_02491"/>
<evidence type="ECO:0000256" key="3">
    <source>
        <dbReference type="ARBA" id="ARBA00022989"/>
    </source>
</evidence>
<keyword evidence="2 5" id="KW-0812">Transmembrane</keyword>
<evidence type="ECO:0000256" key="1">
    <source>
        <dbReference type="ARBA" id="ARBA00004141"/>
    </source>
</evidence>
<dbReference type="InterPro" id="IPR004481">
    <property type="entry name" value="K/Na/Ca-exchanger"/>
</dbReference>